<evidence type="ECO:0000256" key="3">
    <source>
        <dbReference type="ARBA" id="ARBA00023204"/>
    </source>
</evidence>
<evidence type="ECO:0000256" key="4">
    <source>
        <dbReference type="SAM" id="MobiDB-lite"/>
    </source>
</evidence>
<evidence type="ECO:0000313" key="6">
    <source>
        <dbReference type="EMBL" id="EHM89169.1"/>
    </source>
</evidence>
<dbReference type="EMBL" id="ACRN01000002">
    <property type="protein sequence ID" value="EHM89169.1"/>
    <property type="molecule type" value="Genomic_DNA"/>
</dbReference>
<keyword evidence="2" id="KW-0347">Helicase</keyword>
<dbReference type="SUPFAM" id="SSF52980">
    <property type="entry name" value="Restriction endonuclease-like"/>
    <property type="match status" value="1"/>
</dbReference>
<evidence type="ECO:0000259" key="5">
    <source>
        <dbReference type="Pfam" id="PF12705"/>
    </source>
</evidence>
<dbReference type="InterPro" id="IPR011604">
    <property type="entry name" value="PDDEXK-like_dom_sf"/>
</dbReference>
<keyword evidence="2" id="KW-0378">Hydrolase</keyword>
<dbReference type="STRING" id="435830.HMPREF0045_00582"/>
<keyword evidence="2" id="KW-0547">Nucleotide-binding</keyword>
<sequence length="320" mass="35392">MDGHLNTSHDGAAAGTQPGGSSSAVADGAGSAGSKADGAADSGARPTGGKRNALSPSRVKDFKQCPLLFRFRCVDRLEEPGSLATHKGTVVHAVLEDLFDLPAAQRTEAAAQAMLEPHWQAHREANPAVMDLFDDPSQVEPWLEQGHALISNYFRMELPQRLEPAQRELFVQAKTDSGLLLRGFVDRLDVAPNGAMRVVDYKTGKAPAPRFMAEALFQLRFYALVLKRMRGVMPARLQLLYLKDTKTLSHDPHPSELIEVEEQLEQTWNEIFACAQRQYFPPRKSVLCGWCAHQEFCPLFGGREPDMPVEKLSYMLTAHD</sequence>
<feature type="region of interest" description="Disordered" evidence="4">
    <location>
        <begin position="1"/>
        <end position="55"/>
    </location>
</feature>
<dbReference type="HOGENOM" id="CLU_049030_0_0_11"/>
<evidence type="ECO:0000313" key="7">
    <source>
        <dbReference type="Proteomes" id="UP000003822"/>
    </source>
</evidence>
<keyword evidence="1" id="KW-0227">DNA damage</keyword>
<feature type="domain" description="PD-(D/E)XK endonuclease-like" evidence="5">
    <location>
        <begin position="54"/>
        <end position="298"/>
    </location>
</feature>
<evidence type="ECO:0000256" key="2">
    <source>
        <dbReference type="ARBA" id="ARBA00022806"/>
    </source>
</evidence>
<dbReference type="PATRIC" id="fig|435830.3.peg.559"/>
<keyword evidence="7" id="KW-1185">Reference proteome</keyword>
<name>G9PDT8_9ACTO</name>
<dbReference type="GO" id="GO:0006281">
    <property type="term" value="P:DNA repair"/>
    <property type="evidence" value="ECO:0007669"/>
    <property type="project" value="UniProtKB-KW"/>
</dbReference>
<dbReference type="AlphaFoldDB" id="G9PDT8"/>
<protein>
    <recommendedName>
        <fullName evidence="5">PD-(D/E)XK endonuclease-like domain-containing protein</fullName>
    </recommendedName>
</protein>
<dbReference type="eggNOG" id="COG2887">
    <property type="taxonomic scope" value="Bacteria"/>
</dbReference>
<reference evidence="6 7" key="1">
    <citation type="submission" date="2011-10" db="EMBL/GenBank/DDBJ databases">
        <title>The Genome Sequence of Actinomyces graevenitzii C83.</title>
        <authorList>
            <consortium name="The Broad Institute Genome Sequencing Platform"/>
            <consortium name="The Broad Institute Genome Sequencing Center for Infectious Disease"/>
            <person name="Earl A."/>
            <person name="Ward D."/>
            <person name="Feldgarden M."/>
            <person name="Gevers D."/>
            <person name="Sibley C.D."/>
            <person name="Field T.R."/>
            <person name="Grinwis M."/>
            <person name="Eshaghurshan C.S."/>
            <person name="Surette M.G."/>
            <person name="Young S.K."/>
            <person name="Zeng Q."/>
            <person name="Gargeya S."/>
            <person name="Fitzgerald M."/>
            <person name="Haas B."/>
            <person name="Abouelleil A."/>
            <person name="Alvarado L."/>
            <person name="Arachchi H.M."/>
            <person name="Berlin A."/>
            <person name="Brown A."/>
            <person name="Chapman S.B."/>
            <person name="Chen Z."/>
            <person name="Dunbar C."/>
            <person name="Freedman E."/>
            <person name="Gearin G."/>
            <person name="Goldberg J."/>
            <person name="Griggs A."/>
            <person name="Gujja S."/>
            <person name="Heiman D."/>
            <person name="Howarth C."/>
            <person name="Larson L."/>
            <person name="Lui A."/>
            <person name="MacDonald P.J.P."/>
            <person name="Montmayeur A."/>
            <person name="Murphy C."/>
            <person name="Neiman D."/>
            <person name="Pearson M."/>
            <person name="Priest M."/>
            <person name="Roberts A."/>
            <person name="Saif S."/>
            <person name="Shea T."/>
            <person name="Shenoy N."/>
            <person name="Sisk P."/>
            <person name="Stolte C."/>
            <person name="Sykes S."/>
            <person name="Wortman J."/>
            <person name="Nusbaum C."/>
            <person name="Birren B."/>
        </authorList>
    </citation>
    <scope>NUCLEOTIDE SEQUENCE [LARGE SCALE GENOMIC DNA]</scope>
    <source>
        <strain evidence="6 7">C83</strain>
    </source>
</reference>
<dbReference type="RefSeq" id="WP_005985371.1">
    <property type="nucleotide sequence ID" value="NZ_JH470338.1"/>
</dbReference>
<keyword evidence="2" id="KW-0067">ATP-binding</keyword>
<feature type="compositionally biased region" description="Low complexity" evidence="4">
    <location>
        <begin position="19"/>
        <end position="44"/>
    </location>
</feature>
<organism evidence="6 7">
    <name type="scientific">Actinomyces graevenitzii C83</name>
    <dbReference type="NCBI Taxonomy" id="435830"/>
    <lineage>
        <taxon>Bacteria</taxon>
        <taxon>Bacillati</taxon>
        <taxon>Actinomycetota</taxon>
        <taxon>Actinomycetes</taxon>
        <taxon>Actinomycetales</taxon>
        <taxon>Actinomycetaceae</taxon>
        <taxon>Actinomyces</taxon>
    </lineage>
</organism>
<dbReference type="GO" id="GO:0004386">
    <property type="term" value="F:helicase activity"/>
    <property type="evidence" value="ECO:0007669"/>
    <property type="project" value="UniProtKB-KW"/>
</dbReference>
<comment type="caution">
    <text evidence="6">The sequence shown here is derived from an EMBL/GenBank/DDBJ whole genome shotgun (WGS) entry which is preliminary data.</text>
</comment>
<proteinExistence type="predicted"/>
<evidence type="ECO:0000256" key="1">
    <source>
        <dbReference type="ARBA" id="ARBA00022763"/>
    </source>
</evidence>
<dbReference type="Proteomes" id="UP000003822">
    <property type="component" value="Unassembled WGS sequence"/>
</dbReference>
<accession>G9PDT8</accession>
<dbReference type="InterPro" id="IPR038726">
    <property type="entry name" value="PDDEXK_AddAB-type"/>
</dbReference>
<dbReference type="InterPro" id="IPR011335">
    <property type="entry name" value="Restrct_endonuc-II-like"/>
</dbReference>
<keyword evidence="3" id="KW-0234">DNA repair</keyword>
<dbReference type="Gene3D" id="3.90.320.10">
    <property type="match status" value="1"/>
</dbReference>
<dbReference type="Pfam" id="PF12705">
    <property type="entry name" value="PDDEXK_1"/>
    <property type="match status" value="1"/>
</dbReference>
<gene>
    <name evidence="6" type="ORF">HMPREF0045_00582</name>
</gene>